<feature type="region of interest" description="Disordered" evidence="1">
    <location>
        <begin position="178"/>
        <end position="239"/>
    </location>
</feature>
<dbReference type="Pfam" id="PF11327">
    <property type="entry name" value="Egh16-like"/>
    <property type="match status" value="1"/>
</dbReference>
<reference evidence="2 3" key="1">
    <citation type="submission" date="2015-08" db="EMBL/GenBank/DDBJ databases">
        <title>Next Generation Sequencing and Analysis of the Genome of Puccinia sorghi L Schw, the Causal Agent of Maize Common Rust.</title>
        <authorList>
            <person name="Rochi L."/>
            <person name="Burguener G."/>
            <person name="Darino M."/>
            <person name="Turjanski A."/>
            <person name="Kreff E."/>
            <person name="Dieguez M.J."/>
            <person name="Sacco F."/>
        </authorList>
    </citation>
    <scope>NUCLEOTIDE SEQUENCE [LARGE SCALE GENOMIC DNA]</scope>
    <source>
        <strain evidence="2 3">RO10H11247</strain>
    </source>
</reference>
<dbReference type="PANTHER" id="PTHR34618">
    <property type="entry name" value="SURFACE PROTEIN MAS1, PUTATIVE-RELATED"/>
    <property type="match status" value="1"/>
</dbReference>
<organism evidence="2 3">
    <name type="scientific">Puccinia sorghi</name>
    <dbReference type="NCBI Taxonomy" id="27349"/>
    <lineage>
        <taxon>Eukaryota</taxon>
        <taxon>Fungi</taxon>
        <taxon>Dikarya</taxon>
        <taxon>Basidiomycota</taxon>
        <taxon>Pucciniomycotina</taxon>
        <taxon>Pucciniomycetes</taxon>
        <taxon>Pucciniales</taxon>
        <taxon>Pucciniaceae</taxon>
        <taxon>Puccinia</taxon>
    </lineage>
</organism>
<proteinExistence type="predicted"/>
<keyword evidence="3" id="KW-1185">Reference proteome</keyword>
<name>A0A0L6V5R0_9BASI</name>
<dbReference type="PANTHER" id="PTHR34618:SF1">
    <property type="entry name" value="SECRETED PROTEIN"/>
    <property type="match status" value="1"/>
</dbReference>
<dbReference type="OrthoDB" id="3241054at2759"/>
<protein>
    <submittedName>
        <fullName evidence="2">Uncharacterized protein</fullName>
    </submittedName>
</protein>
<dbReference type="InterPro" id="IPR021476">
    <property type="entry name" value="Egh16-like"/>
</dbReference>
<dbReference type="STRING" id="27349.A0A0L6V5R0"/>
<feature type="compositionally biased region" description="Basic residues" evidence="1">
    <location>
        <begin position="228"/>
        <end position="239"/>
    </location>
</feature>
<accession>A0A0L6V5R0</accession>
<evidence type="ECO:0000256" key="1">
    <source>
        <dbReference type="SAM" id="MobiDB-lite"/>
    </source>
</evidence>
<dbReference type="Proteomes" id="UP000037035">
    <property type="component" value="Unassembled WGS sequence"/>
</dbReference>
<dbReference type="AlphaFoldDB" id="A0A0L6V5R0"/>
<dbReference type="VEuPathDB" id="FungiDB:VP01_2564g3"/>
<feature type="compositionally biased region" description="Low complexity" evidence="1">
    <location>
        <begin position="180"/>
        <end position="191"/>
    </location>
</feature>
<gene>
    <name evidence="2" type="ORF">VP01_2564g3</name>
</gene>
<evidence type="ECO:0000313" key="3">
    <source>
        <dbReference type="Proteomes" id="UP000037035"/>
    </source>
</evidence>
<sequence length="239" mass="24578">MTFMYGQTNGLTGKGFGTMDGAPRDVATPPALLDAAIIKTSDIQAGTASPCGRTILSGKIDMKKALDKAEDGGLPDVGTNGRIKLVAHVINPKGSGPFTCAIDTSADGNNFATIPVTVNVPANAAPGGKPIDYSLEAQLPQGTKCSGGADGQSCIVKCTNALSSGGCMAFTQMQGLFNDPAPAGSGPSPGSETERITENPVTRDSNLFDDARSKLSPKDLQALTPPAKGKRRALIQMRR</sequence>
<evidence type="ECO:0000313" key="2">
    <source>
        <dbReference type="EMBL" id="KNZ55847.1"/>
    </source>
</evidence>
<dbReference type="EMBL" id="LAVV01007462">
    <property type="protein sequence ID" value="KNZ55847.1"/>
    <property type="molecule type" value="Genomic_DNA"/>
</dbReference>
<comment type="caution">
    <text evidence="2">The sequence shown here is derived from an EMBL/GenBank/DDBJ whole genome shotgun (WGS) entry which is preliminary data.</text>
</comment>